<dbReference type="InterPro" id="IPR013130">
    <property type="entry name" value="Fe3_Rdtase_TM_dom"/>
</dbReference>
<evidence type="ECO:0000256" key="2">
    <source>
        <dbReference type="ARBA" id="ARBA00022692"/>
    </source>
</evidence>
<evidence type="ECO:0000256" key="4">
    <source>
        <dbReference type="ARBA" id="ARBA00023136"/>
    </source>
</evidence>
<feature type="transmembrane region" description="Helical" evidence="5">
    <location>
        <begin position="12"/>
        <end position="32"/>
    </location>
</feature>
<feature type="transmembrane region" description="Helical" evidence="5">
    <location>
        <begin position="53"/>
        <end position="71"/>
    </location>
</feature>
<keyword evidence="2 5" id="KW-0812">Transmembrane</keyword>
<dbReference type="AlphaFoldDB" id="A0A7V8SZ98"/>
<sequence length="197" mass="22451">MGLTVLDFSAYVGLLAVGAVTLNLLLGMLMAFRYSPHRSWPHRRFNYFRLHNWSGYMALSVSFLHPAVLLLNKDPRFRLLDLLCPVRSPSQPLENTIGAVALYLLAFVVVTSYLRLRLGRRLWKSFHFSIYFAAAALFFHSLWTTPGLKNDPIDWLDGGKLFVESCFLLIASIGLLRWRPPLSKEASEKADRLLRPG</sequence>
<dbReference type="EMBL" id="JACDQQ010002262">
    <property type="protein sequence ID" value="MBA0087944.1"/>
    <property type="molecule type" value="Genomic_DNA"/>
</dbReference>
<keyword evidence="8" id="KW-1185">Reference proteome</keyword>
<evidence type="ECO:0000259" key="6">
    <source>
        <dbReference type="Pfam" id="PF01794"/>
    </source>
</evidence>
<dbReference type="GO" id="GO:0016020">
    <property type="term" value="C:membrane"/>
    <property type="evidence" value="ECO:0007669"/>
    <property type="project" value="UniProtKB-SubCell"/>
</dbReference>
<evidence type="ECO:0000256" key="3">
    <source>
        <dbReference type="ARBA" id="ARBA00022989"/>
    </source>
</evidence>
<feature type="transmembrane region" description="Helical" evidence="5">
    <location>
        <begin position="128"/>
        <end position="146"/>
    </location>
</feature>
<protein>
    <submittedName>
        <fullName evidence="7">Ferric reductase-like transmembrane domain-containing protein</fullName>
    </submittedName>
</protein>
<evidence type="ECO:0000256" key="5">
    <source>
        <dbReference type="SAM" id="Phobius"/>
    </source>
</evidence>
<keyword evidence="4 5" id="KW-0472">Membrane</keyword>
<evidence type="ECO:0000313" key="7">
    <source>
        <dbReference type="EMBL" id="MBA0087944.1"/>
    </source>
</evidence>
<comment type="caution">
    <text evidence="7">The sequence shown here is derived from an EMBL/GenBank/DDBJ whole genome shotgun (WGS) entry which is preliminary data.</text>
</comment>
<feature type="transmembrane region" description="Helical" evidence="5">
    <location>
        <begin position="97"/>
        <end position="116"/>
    </location>
</feature>
<dbReference type="Proteomes" id="UP000567293">
    <property type="component" value="Unassembled WGS sequence"/>
</dbReference>
<organism evidence="7 8">
    <name type="scientific">Candidatus Acidiferrum panamense</name>
    <dbReference type="NCBI Taxonomy" id="2741543"/>
    <lineage>
        <taxon>Bacteria</taxon>
        <taxon>Pseudomonadati</taxon>
        <taxon>Acidobacteriota</taxon>
        <taxon>Terriglobia</taxon>
        <taxon>Candidatus Acidiferrales</taxon>
        <taxon>Candidatus Acidiferrum</taxon>
    </lineage>
</organism>
<comment type="subcellular location">
    <subcellularLocation>
        <location evidence="1">Membrane</location>
        <topology evidence="1">Multi-pass membrane protein</topology>
    </subcellularLocation>
</comment>
<evidence type="ECO:0000313" key="8">
    <source>
        <dbReference type="Proteomes" id="UP000567293"/>
    </source>
</evidence>
<gene>
    <name evidence="7" type="ORF">HRJ53_23405</name>
</gene>
<dbReference type="Pfam" id="PF01794">
    <property type="entry name" value="Ferric_reduct"/>
    <property type="match status" value="1"/>
</dbReference>
<keyword evidence="3 5" id="KW-1133">Transmembrane helix</keyword>
<name>A0A7V8SZ98_9BACT</name>
<feature type="transmembrane region" description="Helical" evidence="5">
    <location>
        <begin position="158"/>
        <end position="176"/>
    </location>
</feature>
<feature type="domain" description="Ferric oxidoreductase" evidence="6">
    <location>
        <begin position="21"/>
        <end position="137"/>
    </location>
</feature>
<proteinExistence type="predicted"/>
<evidence type="ECO:0000256" key="1">
    <source>
        <dbReference type="ARBA" id="ARBA00004141"/>
    </source>
</evidence>
<reference evidence="7" key="1">
    <citation type="submission" date="2020-06" db="EMBL/GenBank/DDBJ databases">
        <title>Legume-microbial interactions unlock mineral nutrients during tropical forest succession.</title>
        <authorList>
            <person name="Epihov D.Z."/>
        </authorList>
    </citation>
    <scope>NUCLEOTIDE SEQUENCE [LARGE SCALE GENOMIC DNA]</scope>
    <source>
        <strain evidence="7">Pan2503</strain>
    </source>
</reference>
<accession>A0A7V8SZ98</accession>